<dbReference type="eggNOG" id="ENOG502SJSA">
    <property type="taxonomic scope" value="Eukaryota"/>
</dbReference>
<dbReference type="OrthoDB" id="2596855at2759"/>
<feature type="signal peptide" evidence="2">
    <location>
        <begin position="1"/>
        <end position="18"/>
    </location>
</feature>
<evidence type="ECO:0000256" key="2">
    <source>
        <dbReference type="SAM" id="SignalP"/>
    </source>
</evidence>
<feature type="chain" id="PRO_5003120042" evidence="2">
    <location>
        <begin position="19"/>
        <end position="206"/>
    </location>
</feature>
<dbReference type="EMBL" id="GL377302">
    <property type="protein sequence ID" value="EFJ03240.1"/>
    <property type="molecule type" value="Genomic_DNA"/>
</dbReference>
<gene>
    <name evidence="3" type="ORF">SCHCODRAFT_12924</name>
</gene>
<dbReference type="AlphaFoldDB" id="D8PJU9"/>
<sequence length="206" mass="22745">MGSATVFVHVAFCLATLGQVLVLERRVFALRAERWAYKHPGEILPVAHGRRRGRFGGGSLPIAPWHRPPLPTYASVVADSGARTGDVEDEIIAAPPPPAYGHTRGSTLLLSGFLRESLRAQRPPSQHSQRSQRPAYGRSSMASQRSKMESQRGSHISESPRSRTSQPQMTERPDSRSSFFSFESITQDAQRARQLEDSLSKLEGGR</sequence>
<proteinExistence type="predicted"/>
<feature type="compositionally biased region" description="Low complexity" evidence="1">
    <location>
        <begin position="121"/>
        <end position="134"/>
    </location>
</feature>
<evidence type="ECO:0000313" key="4">
    <source>
        <dbReference type="Proteomes" id="UP000007431"/>
    </source>
</evidence>
<feature type="region of interest" description="Disordered" evidence="1">
    <location>
        <begin position="119"/>
        <end position="206"/>
    </location>
</feature>
<accession>D8PJU9</accession>
<keyword evidence="4" id="KW-1185">Reference proteome</keyword>
<dbReference type="Proteomes" id="UP000007431">
    <property type="component" value="Unassembled WGS sequence"/>
</dbReference>
<evidence type="ECO:0000313" key="3">
    <source>
        <dbReference type="EMBL" id="EFJ03240.1"/>
    </source>
</evidence>
<dbReference type="GeneID" id="9588261"/>
<keyword evidence="2" id="KW-0732">Signal</keyword>
<dbReference type="VEuPathDB" id="FungiDB:SCHCODRAFT_02576464"/>
<dbReference type="HOGENOM" id="CLU_1332612_0_0_1"/>
<name>D8PJU9_SCHCM</name>
<reference evidence="3 4" key="1">
    <citation type="journal article" date="2010" name="Nat. Biotechnol.">
        <title>Genome sequence of the model mushroom Schizophyllum commune.</title>
        <authorList>
            <person name="Ohm R.A."/>
            <person name="de Jong J.F."/>
            <person name="Lugones L.G."/>
            <person name="Aerts A."/>
            <person name="Kothe E."/>
            <person name="Stajich J.E."/>
            <person name="de Vries R.P."/>
            <person name="Record E."/>
            <person name="Levasseur A."/>
            <person name="Baker S.E."/>
            <person name="Bartholomew K.A."/>
            <person name="Coutinho P.M."/>
            <person name="Erdmann S."/>
            <person name="Fowler T.J."/>
            <person name="Gathman A.C."/>
            <person name="Lombard V."/>
            <person name="Henrissat B."/>
            <person name="Knabe N."/>
            <person name="Kuees U."/>
            <person name="Lilly W.W."/>
            <person name="Lindquist E."/>
            <person name="Lucas S."/>
            <person name="Magnuson J.K."/>
            <person name="Piumi F."/>
            <person name="Raudaskoski M."/>
            <person name="Salamov A."/>
            <person name="Schmutz J."/>
            <person name="Schwarze F.W.M.R."/>
            <person name="vanKuyk P.A."/>
            <person name="Horton J.S."/>
            <person name="Grigoriev I.V."/>
            <person name="Woesten H.A.B."/>
        </authorList>
    </citation>
    <scope>NUCLEOTIDE SEQUENCE [LARGE SCALE GENOMIC DNA]</scope>
    <source>
        <strain evidence="4">H4-8 / FGSC 9210</strain>
    </source>
</reference>
<feature type="compositionally biased region" description="Polar residues" evidence="1">
    <location>
        <begin position="153"/>
        <end position="169"/>
    </location>
</feature>
<protein>
    <submittedName>
        <fullName evidence="3">Expressed protein</fullName>
    </submittedName>
</protein>
<dbReference type="RefSeq" id="XP_003038142.1">
    <property type="nucleotide sequence ID" value="XM_003038096.1"/>
</dbReference>
<feature type="compositionally biased region" description="Basic and acidic residues" evidence="1">
    <location>
        <begin position="190"/>
        <end position="206"/>
    </location>
</feature>
<dbReference type="STRING" id="578458.D8PJU9"/>
<organism evidence="4">
    <name type="scientific">Schizophyllum commune (strain H4-8 / FGSC 9210)</name>
    <name type="common">Split gill fungus</name>
    <dbReference type="NCBI Taxonomy" id="578458"/>
    <lineage>
        <taxon>Eukaryota</taxon>
        <taxon>Fungi</taxon>
        <taxon>Dikarya</taxon>
        <taxon>Basidiomycota</taxon>
        <taxon>Agaricomycotina</taxon>
        <taxon>Agaricomycetes</taxon>
        <taxon>Agaricomycetidae</taxon>
        <taxon>Agaricales</taxon>
        <taxon>Schizophyllaceae</taxon>
        <taxon>Schizophyllum</taxon>
    </lineage>
</organism>
<feature type="compositionally biased region" description="Polar residues" evidence="1">
    <location>
        <begin position="176"/>
        <end position="189"/>
    </location>
</feature>
<evidence type="ECO:0000256" key="1">
    <source>
        <dbReference type="SAM" id="MobiDB-lite"/>
    </source>
</evidence>
<dbReference type="InParanoid" id="D8PJU9"/>
<dbReference type="KEGG" id="scm:SCHCO_02576464"/>